<accession>A0A5J4RMY4</accession>
<protein>
    <submittedName>
        <fullName evidence="1">Uncharacterized protein</fullName>
    </submittedName>
</protein>
<proteinExistence type="predicted"/>
<gene>
    <name evidence="1" type="ORF">EZS27_016784</name>
</gene>
<reference evidence="1" key="1">
    <citation type="submission" date="2019-03" db="EMBL/GenBank/DDBJ databases">
        <title>Single cell metagenomics reveals metabolic interactions within the superorganism composed of flagellate Streblomastix strix and complex community of Bacteroidetes bacteria on its surface.</title>
        <authorList>
            <person name="Treitli S.C."/>
            <person name="Kolisko M."/>
            <person name="Husnik F."/>
            <person name="Keeling P."/>
            <person name="Hampl V."/>
        </authorList>
    </citation>
    <scope>NUCLEOTIDE SEQUENCE</scope>
    <source>
        <strain evidence="1">STM</strain>
    </source>
</reference>
<sequence>MLKTFRLFLEKLLMEVYFGSKKNGKKKKILFFTCSYLYNQKTKPQMLDKVQQPDFCNIFIW</sequence>
<evidence type="ECO:0000313" key="1">
    <source>
        <dbReference type="EMBL" id="KAA6334934.1"/>
    </source>
</evidence>
<dbReference type="AlphaFoldDB" id="A0A5J4RMY4"/>
<comment type="caution">
    <text evidence="1">The sequence shown here is derived from an EMBL/GenBank/DDBJ whole genome shotgun (WGS) entry which is preliminary data.</text>
</comment>
<name>A0A5J4RMY4_9ZZZZ</name>
<dbReference type="EMBL" id="SNRY01000944">
    <property type="protein sequence ID" value="KAA6334934.1"/>
    <property type="molecule type" value="Genomic_DNA"/>
</dbReference>
<organism evidence="1">
    <name type="scientific">termite gut metagenome</name>
    <dbReference type="NCBI Taxonomy" id="433724"/>
    <lineage>
        <taxon>unclassified sequences</taxon>
        <taxon>metagenomes</taxon>
        <taxon>organismal metagenomes</taxon>
    </lineage>
</organism>